<gene>
    <name evidence="1" type="ORF">OLEA9_A041443</name>
</gene>
<evidence type="ECO:0000313" key="1">
    <source>
        <dbReference type="EMBL" id="CAA3027507.1"/>
    </source>
</evidence>
<sequence length="178" mass="19336">MYRKPFITEDYLTVVGQGSSSSSTLDNNIGVPYECQIETVREQAYRNLQLAPVEPQPTQKNLDLGKDIASDSGHQQAPTSLPLFPTRWLNVLQGPATQVAPDQPTNDTSLEVDEFLNALGYLSKLTMNNAQELSRASANCGDFMYDLANSSEMDEAGQKAFDNVVANDKSGGETGNSP</sequence>
<comment type="caution">
    <text evidence="1">The sequence shown here is derived from an EMBL/GenBank/DDBJ whole genome shotgun (WGS) entry which is preliminary data.</text>
</comment>
<accession>A0A8S0VCC0</accession>
<proteinExistence type="predicted"/>
<reference evidence="1 2" key="1">
    <citation type="submission" date="2019-12" db="EMBL/GenBank/DDBJ databases">
        <authorList>
            <person name="Alioto T."/>
            <person name="Alioto T."/>
            <person name="Gomez Garrido J."/>
        </authorList>
    </citation>
    <scope>NUCLEOTIDE SEQUENCE [LARGE SCALE GENOMIC DNA]</scope>
</reference>
<organism evidence="1 2">
    <name type="scientific">Olea europaea subsp. europaea</name>
    <dbReference type="NCBI Taxonomy" id="158383"/>
    <lineage>
        <taxon>Eukaryota</taxon>
        <taxon>Viridiplantae</taxon>
        <taxon>Streptophyta</taxon>
        <taxon>Embryophyta</taxon>
        <taxon>Tracheophyta</taxon>
        <taxon>Spermatophyta</taxon>
        <taxon>Magnoliopsida</taxon>
        <taxon>eudicotyledons</taxon>
        <taxon>Gunneridae</taxon>
        <taxon>Pentapetalae</taxon>
        <taxon>asterids</taxon>
        <taxon>lamiids</taxon>
        <taxon>Lamiales</taxon>
        <taxon>Oleaceae</taxon>
        <taxon>Oleeae</taxon>
        <taxon>Olea</taxon>
    </lineage>
</organism>
<dbReference type="Gramene" id="OE9A041443T1">
    <property type="protein sequence ID" value="OE9A041443C1"/>
    <property type="gene ID" value="OE9A041443"/>
</dbReference>
<keyword evidence="2" id="KW-1185">Reference proteome</keyword>
<dbReference type="OrthoDB" id="60033at2759"/>
<dbReference type="Proteomes" id="UP000594638">
    <property type="component" value="Unassembled WGS sequence"/>
</dbReference>
<dbReference type="AlphaFoldDB" id="A0A8S0VCC0"/>
<dbReference type="EMBL" id="CACTIH010009207">
    <property type="protein sequence ID" value="CAA3027507.1"/>
    <property type="molecule type" value="Genomic_DNA"/>
</dbReference>
<protein>
    <submittedName>
        <fullName evidence="1">Uncharacterized protein</fullName>
    </submittedName>
</protein>
<name>A0A8S0VCC0_OLEEU</name>
<evidence type="ECO:0000313" key="2">
    <source>
        <dbReference type="Proteomes" id="UP000594638"/>
    </source>
</evidence>